<gene>
    <name evidence="1" type="ORF">AVEN_148939_1</name>
</gene>
<evidence type="ECO:0008006" key="3">
    <source>
        <dbReference type="Google" id="ProtNLM"/>
    </source>
</evidence>
<reference evidence="1 2" key="1">
    <citation type="journal article" date="2019" name="Sci. Rep.">
        <title>Orb-weaving spider Araneus ventricosus genome elucidates the spidroin gene catalogue.</title>
        <authorList>
            <person name="Kono N."/>
            <person name="Nakamura H."/>
            <person name="Ohtoshi R."/>
            <person name="Moran D.A.P."/>
            <person name="Shinohara A."/>
            <person name="Yoshida Y."/>
            <person name="Fujiwara M."/>
            <person name="Mori M."/>
            <person name="Tomita M."/>
            <person name="Arakawa K."/>
        </authorList>
    </citation>
    <scope>NUCLEOTIDE SEQUENCE [LARGE SCALE GENOMIC DNA]</scope>
</reference>
<evidence type="ECO:0000313" key="2">
    <source>
        <dbReference type="Proteomes" id="UP000499080"/>
    </source>
</evidence>
<comment type="caution">
    <text evidence="1">The sequence shown here is derived from an EMBL/GenBank/DDBJ whole genome shotgun (WGS) entry which is preliminary data.</text>
</comment>
<keyword evidence="2" id="KW-1185">Reference proteome</keyword>
<dbReference type="PANTHER" id="PTHR46060">
    <property type="entry name" value="MARINER MOS1 TRANSPOSASE-LIKE PROTEIN"/>
    <property type="match status" value="1"/>
</dbReference>
<dbReference type="InterPro" id="IPR036397">
    <property type="entry name" value="RNaseH_sf"/>
</dbReference>
<dbReference type="EMBL" id="BGPR01001000">
    <property type="protein sequence ID" value="GBM42609.1"/>
    <property type="molecule type" value="Genomic_DNA"/>
</dbReference>
<proteinExistence type="predicted"/>
<dbReference type="GO" id="GO:0003676">
    <property type="term" value="F:nucleic acid binding"/>
    <property type="evidence" value="ECO:0007669"/>
    <property type="project" value="InterPro"/>
</dbReference>
<sequence length="204" mass="23578">MILLQDNARLHIAKATKVTLCAFRREVLNQAPYSSDLSSCDYYLFDTCRNFFLVYYLFDSLKKALEGQRFTCNQAVHHAVEEWFNPPLSAFFMEGTERRQYIFWNNGGDYLPHFCAFPIKLSAFFQTLVYVSLQQPYTSPQTSLSTLQQRCGHEVEEAPEDTSRLSVGLPIYPSVRCLSFIGIIKGRKFLRGNCEKPCRSHWTA</sequence>
<dbReference type="Proteomes" id="UP000499080">
    <property type="component" value="Unassembled WGS sequence"/>
</dbReference>
<accession>A0A4Y2FQJ8</accession>
<name>A0A4Y2FQJ8_ARAVE</name>
<dbReference type="Gene3D" id="3.30.420.10">
    <property type="entry name" value="Ribonuclease H-like superfamily/Ribonuclease H"/>
    <property type="match status" value="1"/>
</dbReference>
<dbReference type="InterPro" id="IPR052709">
    <property type="entry name" value="Transposase-MT_Hybrid"/>
</dbReference>
<dbReference type="PANTHER" id="PTHR46060:SF1">
    <property type="entry name" value="MARINER MOS1 TRANSPOSASE-LIKE PROTEIN"/>
    <property type="match status" value="1"/>
</dbReference>
<evidence type="ECO:0000313" key="1">
    <source>
        <dbReference type="EMBL" id="GBM42609.1"/>
    </source>
</evidence>
<dbReference type="AlphaFoldDB" id="A0A4Y2FQJ8"/>
<protein>
    <recommendedName>
        <fullName evidence="3">Mariner Mos1 transposase</fullName>
    </recommendedName>
</protein>
<organism evidence="1 2">
    <name type="scientific">Araneus ventricosus</name>
    <name type="common">Orbweaver spider</name>
    <name type="synonym">Epeira ventricosa</name>
    <dbReference type="NCBI Taxonomy" id="182803"/>
    <lineage>
        <taxon>Eukaryota</taxon>
        <taxon>Metazoa</taxon>
        <taxon>Ecdysozoa</taxon>
        <taxon>Arthropoda</taxon>
        <taxon>Chelicerata</taxon>
        <taxon>Arachnida</taxon>
        <taxon>Araneae</taxon>
        <taxon>Araneomorphae</taxon>
        <taxon>Entelegynae</taxon>
        <taxon>Araneoidea</taxon>
        <taxon>Araneidae</taxon>
        <taxon>Araneus</taxon>
    </lineage>
</organism>